<dbReference type="PANTHER" id="PTHR11795">
    <property type="entry name" value="BRANCHED-CHAIN AMINO ACID TRANSPORT SYSTEM PERMEASE PROTEIN LIVH"/>
    <property type="match status" value="1"/>
</dbReference>
<dbReference type="OrthoDB" id="8724465at2"/>
<dbReference type="AlphaFoldDB" id="A0A5N0V876"/>
<dbReference type="GO" id="GO:0005886">
    <property type="term" value="C:plasma membrane"/>
    <property type="evidence" value="ECO:0007669"/>
    <property type="project" value="UniProtKB-SubCell"/>
</dbReference>
<dbReference type="InterPro" id="IPR001851">
    <property type="entry name" value="ABC_transp_permease"/>
</dbReference>
<evidence type="ECO:0000256" key="7">
    <source>
        <dbReference type="ARBA" id="ARBA00023136"/>
    </source>
</evidence>
<feature type="transmembrane region" description="Helical" evidence="9">
    <location>
        <begin position="384"/>
        <end position="405"/>
    </location>
</feature>
<dbReference type="Pfam" id="PF02653">
    <property type="entry name" value="BPD_transp_2"/>
    <property type="match status" value="2"/>
</dbReference>
<organism evidence="10 11">
    <name type="scientific">Amycolatopsis acidicola</name>
    <dbReference type="NCBI Taxonomy" id="2596893"/>
    <lineage>
        <taxon>Bacteria</taxon>
        <taxon>Bacillati</taxon>
        <taxon>Actinomycetota</taxon>
        <taxon>Actinomycetes</taxon>
        <taxon>Pseudonocardiales</taxon>
        <taxon>Pseudonocardiaceae</taxon>
        <taxon>Amycolatopsis</taxon>
    </lineage>
</organism>
<keyword evidence="6 9" id="KW-1133">Transmembrane helix</keyword>
<feature type="transmembrane region" description="Helical" evidence="9">
    <location>
        <begin position="641"/>
        <end position="663"/>
    </location>
</feature>
<feature type="transmembrane region" description="Helical" evidence="9">
    <location>
        <begin position="102"/>
        <end position="128"/>
    </location>
</feature>
<feature type="transmembrane region" description="Helical" evidence="9">
    <location>
        <begin position="281"/>
        <end position="301"/>
    </location>
</feature>
<evidence type="ECO:0000256" key="4">
    <source>
        <dbReference type="ARBA" id="ARBA00022692"/>
    </source>
</evidence>
<keyword evidence="7 9" id="KW-0472">Membrane</keyword>
<evidence type="ECO:0000256" key="5">
    <source>
        <dbReference type="ARBA" id="ARBA00022970"/>
    </source>
</evidence>
<dbReference type="PANTHER" id="PTHR11795:SF445">
    <property type="entry name" value="AMINO ACID ABC TRANSPORTER PERMEASE PROTEIN"/>
    <property type="match status" value="1"/>
</dbReference>
<dbReference type="InterPro" id="IPR043428">
    <property type="entry name" value="LivM-like"/>
</dbReference>
<accession>A0A5N0V876</accession>
<sequence length="706" mass="71938">MPAMASGPPETGSNRPSDAPDCPISQEALMAQIMLFIVLGLGSGALIAAIALSLVLTYRGSGTINISAGAIAMLGAYVFYGLRTGGYLLFPALPVAGGPGQVVPVATAVLYTLVVCALFGALFHVCVLRPIRTQSALAKLVATVGVFLVVQAYVVLVFGTQGKAAPSAIPSVAISMFGGVVPSNRLVLLGLVVLLTAGLAALYRYSRFGLATRAAQENEAEAALSGLAANRIALLNTVLASVVAGGLGIFVAPLTQLDPSTIAMAVVPALGAALLARFTSFIVAGAAGIGMGVISSLVTAAQSQPWFPTANGLPAPGIVELIYFLVIAAALLLRGQSLPDRGTFVEPRLPAAPAPKRVLRPALLGSVIITIALFVLPYDFRQALILTLIGAVACLSMVLLTGLVGQASLFQYGLAGVCGLVLSKLASQAGIGWPWSPLVGIACATVVGLVVALPALRVRGVQLAILTLAAANALITFGFQNPVWGAPGSGSPVPEPTLFGFDIGARSPVAGIDGALPSPLFGVCCLLVLVAVAVLVAAVRRTSLGKQMLAVRSNERAAAAAGISPRRTKLIAFALSSVVIALAGVLYSYNFNAVDSTRFSVANTLTLVAFAYLGGITTIRGALIGGMLITQGLASYSLNHFLGISTTVQTAIAGLMLVLTVVMNPDGIALAGKPKWPGKLRRALRGSSDVSADGLTERPMVQGGAR</sequence>
<keyword evidence="11" id="KW-1185">Reference proteome</keyword>
<dbReference type="CDD" id="cd06582">
    <property type="entry name" value="TM_PBP1_LivH_like"/>
    <property type="match status" value="1"/>
</dbReference>
<dbReference type="EMBL" id="VMNW02000020">
    <property type="protein sequence ID" value="KAA9160722.1"/>
    <property type="molecule type" value="Genomic_DNA"/>
</dbReference>
<evidence type="ECO:0000313" key="11">
    <source>
        <dbReference type="Proteomes" id="UP000319769"/>
    </source>
</evidence>
<evidence type="ECO:0000256" key="9">
    <source>
        <dbReference type="SAM" id="Phobius"/>
    </source>
</evidence>
<feature type="transmembrane region" description="Helical" evidence="9">
    <location>
        <begin position="140"/>
        <end position="158"/>
    </location>
</feature>
<protein>
    <submittedName>
        <fullName evidence="10">ABC transporter permease</fullName>
    </submittedName>
</protein>
<dbReference type="CDD" id="cd06581">
    <property type="entry name" value="TM_PBP1_LivM_like"/>
    <property type="match status" value="1"/>
</dbReference>
<name>A0A5N0V876_9PSEU</name>
<proteinExistence type="inferred from homology"/>
<keyword evidence="2" id="KW-0813">Transport</keyword>
<feature type="transmembrane region" description="Helical" evidence="9">
    <location>
        <begin position="63"/>
        <end position="82"/>
    </location>
</feature>
<evidence type="ECO:0000256" key="1">
    <source>
        <dbReference type="ARBA" id="ARBA00004651"/>
    </source>
</evidence>
<evidence type="ECO:0000256" key="6">
    <source>
        <dbReference type="ARBA" id="ARBA00022989"/>
    </source>
</evidence>
<feature type="transmembrane region" description="Helical" evidence="9">
    <location>
        <begin position="313"/>
        <end position="333"/>
    </location>
</feature>
<evidence type="ECO:0000313" key="10">
    <source>
        <dbReference type="EMBL" id="KAA9160722.1"/>
    </source>
</evidence>
<dbReference type="GO" id="GO:0015658">
    <property type="term" value="F:branched-chain amino acid transmembrane transporter activity"/>
    <property type="evidence" value="ECO:0007669"/>
    <property type="project" value="InterPro"/>
</dbReference>
<feature type="transmembrane region" description="Helical" evidence="9">
    <location>
        <begin position="358"/>
        <end position="378"/>
    </location>
</feature>
<feature type="transmembrane region" description="Helical" evidence="9">
    <location>
        <begin position="463"/>
        <end position="484"/>
    </location>
</feature>
<comment type="subcellular location">
    <subcellularLocation>
        <location evidence="1">Cell membrane</location>
        <topology evidence="1">Multi-pass membrane protein</topology>
    </subcellularLocation>
</comment>
<dbReference type="GO" id="GO:0006865">
    <property type="term" value="P:amino acid transport"/>
    <property type="evidence" value="ECO:0007669"/>
    <property type="project" value="UniProtKB-KW"/>
</dbReference>
<evidence type="ECO:0000256" key="2">
    <source>
        <dbReference type="ARBA" id="ARBA00022448"/>
    </source>
</evidence>
<evidence type="ECO:0000256" key="3">
    <source>
        <dbReference type="ARBA" id="ARBA00022475"/>
    </source>
</evidence>
<feature type="transmembrane region" description="Helical" evidence="9">
    <location>
        <begin position="520"/>
        <end position="539"/>
    </location>
</feature>
<feature type="transmembrane region" description="Helical" evidence="9">
    <location>
        <begin position="233"/>
        <end position="254"/>
    </location>
</feature>
<keyword evidence="5" id="KW-0029">Amino-acid transport</keyword>
<keyword evidence="3" id="KW-1003">Cell membrane</keyword>
<evidence type="ECO:0000256" key="8">
    <source>
        <dbReference type="ARBA" id="ARBA00037998"/>
    </source>
</evidence>
<feature type="transmembrane region" description="Helical" evidence="9">
    <location>
        <begin position="437"/>
        <end position="456"/>
    </location>
</feature>
<dbReference type="Proteomes" id="UP000319769">
    <property type="component" value="Unassembled WGS sequence"/>
</dbReference>
<comment type="caution">
    <text evidence="10">The sequence shown here is derived from an EMBL/GenBank/DDBJ whole genome shotgun (WGS) entry which is preliminary data.</text>
</comment>
<feature type="transmembrane region" description="Helical" evidence="9">
    <location>
        <begin position="33"/>
        <end position="56"/>
    </location>
</feature>
<gene>
    <name evidence="10" type="ORF">FPZ12_016375</name>
</gene>
<feature type="transmembrane region" description="Helical" evidence="9">
    <location>
        <begin position="186"/>
        <end position="203"/>
    </location>
</feature>
<keyword evidence="4 9" id="KW-0812">Transmembrane</keyword>
<reference evidence="10" key="1">
    <citation type="submission" date="2019-09" db="EMBL/GenBank/DDBJ databases">
        <authorList>
            <person name="Teo W.F.A."/>
            <person name="Duangmal K."/>
        </authorList>
    </citation>
    <scope>NUCLEOTIDE SEQUENCE [LARGE SCALE GENOMIC DNA]</scope>
    <source>
        <strain evidence="10">K81G1</strain>
    </source>
</reference>
<dbReference type="InterPro" id="IPR052157">
    <property type="entry name" value="BCAA_transport_permease"/>
</dbReference>
<feature type="transmembrane region" description="Helical" evidence="9">
    <location>
        <begin position="570"/>
        <end position="589"/>
    </location>
</feature>
<feature type="transmembrane region" description="Helical" evidence="9">
    <location>
        <begin position="609"/>
        <end position="629"/>
    </location>
</feature>
<comment type="similarity">
    <text evidence="8">Belongs to the binding-protein-dependent transport system permease family. LivHM subfamily.</text>
</comment>